<accession>D3F946</accession>
<keyword evidence="3 10" id="KW-0808">Transferase</keyword>
<evidence type="ECO:0000256" key="9">
    <source>
        <dbReference type="SAM" id="Phobius"/>
    </source>
</evidence>
<evidence type="ECO:0000313" key="10">
    <source>
        <dbReference type="EMBL" id="ADB53041.1"/>
    </source>
</evidence>
<dbReference type="PANTHER" id="PTHR22926:SF3">
    <property type="entry name" value="UNDECAPRENYL-PHOSPHATE ALPHA-N-ACETYLGLUCOSAMINYL 1-PHOSPHATE TRANSFERASE"/>
    <property type="match status" value="1"/>
</dbReference>
<keyword evidence="2" id="KW-1003">Cell membrane</keyword>
<dbReference type="STRING" id="469383.Cwoe_4628"/>
<feature type="transmembrane region" description="Helical" evidence="9">
    <location>
        <begin position="207"/>
        <end position="228"/>
    </location>
</feature>
<dbReference type="HOGENOM" id="CLU_023982_2_3_11"/>
<dbReference type="PROSITE" id="PS01348">
    <property type="entry name" value="MRAY_2"/>
    <property type="match status" value="1"/>
</dbReference>
<dbReference type="Proteomes" id="UP000008229">
    <property type="component" value="Chromosome"/>
</dbReference>
<feature type="transmembrane region" description="Helical" evidence="9">
    <location>
        <begin position="159"/>
        <end position="176"/>
    </location>
</feature>
<evidence type="ECO:0000256" key="7">
    <source>
        <dbReference type="PIRSR" id="PIRSR600715-1"/>
    </source>
</evidence>
<comment type="cofactor">
    <cofactor evidence="7">
        <name>Mg(2+)</name>
        <dbReference type="ChEBI" id="CHEBI:18420"/>
    </cofactor>
</comment>
<reference evidence="10 11" key="1">
    <citation type="journal article" date="2010" name="Stand. Genomic Sci.">
        <title>Complete genome sequence of Conexibacter woesei type strain (ID131577).</title>
        <authorList>
            <person name="Pukall R."/>
            <person name="Lapidus A."/>
            <person name="Glavina Del Rio T."/>
            <person name="Copeland A."/>
            <person name="Tice H."/>
            <person name="Cheng J.-F."/>
            <person name="Lucas S."/>
            <person name="Chen F."/>
            <person name="Nolan M."/>
            <person name="Bruce D."/>
            <person name="Goodwin L."/>
            <person name="Pitluck S."/>
            <person name="Mavromatis K."/>
            <person name="Ivanova N."/>
            <person name="Ovchinnikova G."/>
            <person name="Pati A."/>
            <person name="Chen A."/>
            <person name="Palaniappan K."/>
            <person name="Land M."/>
            <person name="Hauser L."/>
            <person name="Chang Y.-J."/>
            <person name="Jeffries C.D."/>
            <person name="Chain P."/>
            <person name="Meincke L."/>
            <person name="Sims D."/>
            <person name="Brettin T."/>
            <person name="Detter J.C."/>
            <person name="Rohde M."/>
            <person name="Goeker M."/>
            <person name="Bristow J."/>
            <person name="Eisen J.A."/>
            <person name="Markowitz V."/>
            <person name="Kyrpides N.C."/>
            <person name="Klenk H.-P."/>
            <person name="Hugenholtz P."/>
        </authorList>
    </citation>
    <scope>NUCLEOTIDE SEQUENCE [LARGE SCALE GENOMIC DNA]</scope>
    <source>
        <strain evidence="11">DSM 14684 / CIP 108061 / JCM 11494 / NBRC 100937 / ID131577</strain>
    </source>
</reference>
<keyword evidence="4 9" id="KW-0812">Transmembrane</keyword>
<feature type="binding site" evidence="7">
    <location>
        <position position="211"/>
    </location>
    <ligand>
        <name>Mg(2+)</name>
        <dbReference type="ChEBI" id="CHEBI:18420"/>
    </ligand>
</feature>
<evidence type="ECO:0000256" key="2">
    <source>
        <dbReference type="ARBA" id="ARBA00022475"/>
    </source>
</evidence>
<dbReference type="GO" id="GO:0046872">
    <property type="term" value="F:metal ion binding"/>
    <property type="evidence" value="ECO:0007669"/>
    <property type="project" value="UniProtKB-KW"/>
</dbReference>
<dbReference type="GO" id="GO:0071555">
    <property type="term" value="P:cell wall organization"/>
    <property type="evidence" value="ECO:0007669"/>
    <property type="project" value="TreeGrafter"/>
</dbReference>
<feature type="transmembrane region" description="Helical" evidence="9">
    <location>
        <begin position="290"/>
        <end position="309"/>
    </location>
</feature>
<feature type="transmembrane region" description="Helical" evidence="9">
    <location>
        <begin position="134"/>
        <end position="152"/>
    </location>
</feature>
<dbReference type="GO" id="GO:0005886">
    <property type="term" value="C:plasma membrane"/>
    <property type="evidence" value="ECO:0007669"/>
    <property type="project" value="UniProtKB-SubCell"/>
</dbReference>
<feature type="transmembrane region" description="Helical" evidence="9">
    <location>
        <begin position="182"/>
        <end position="200"/>
    </location>
</feature>
<evidence type="ECO:0000256" key="5">
    <source>
        <dbReference type="ARBA" id="ARBA00022989"/>
    </source>
</evidence>
<organism evidence="10 11">
    <name type="scientific">Conexibacter woesei (strain DSM 14684 / CCUG 47730 / CIP 108061 / JCM 11494 / NBRC 100937 / ID131577)</name>
    <dbReference type="NCBI Taxonomy" id="469383"/>
    <lineage>
        <taxon>Bacteria</taxon>
        <taxon>Bacillati</taxon>
        <taxon>Actinomycetota</taxon>
        <taxon>Thermoleophilia</taxon>
        <taxon>Solirubrobacterales</taxon>
        <taxon>Conexibacteraceae</taxon>
        <taxon>Conexibacter</taxon>
    </lineage>
</organism>
<dbReference type="AlphaFoldDB" id="D3F946"/>
<feature type="transmembrane region" description="Helical" evidence="9">
    <location>
        <begin position="234"/>
        <end position="257"/>
    </location>
</feature>
<dbReference type="InterPro" id="IPR000715">
    <property type="entry name" value="Glycosyl_transferase_4"/>
</dbReference>
<dbReference type="EMBL" id="CP001854">
    <property type="protein sequence ID" value="ADB53041.1"/>
    <property type="molecule type" value="Genomic_DNA"/>
</dbReference>
<keyword evidence="5 9" id="KW-1133">Transmembrane helix</keyword>
<name>D3F946_CONWI</name>
<evidence type="ECO:0000256" key="4">
    <source>
        <dbReference type="ARBA" id="ARBA00022692"/>
    </source>
</evidence>
<dbReference type="GO" id="GO:0009103">
    <property type="term" value="P:lipopolysaccharide biosynthetic process"/>
    <property type="evidence" value="ECO:0007669"/>
    <property type="project" value="TreeGrafter"/>
</dbReference>
<dbReference type="eggNOG" id="COG0472">
    <property type="taxonomic scope" value="Bacteria"/>
</dbReference>
<feature type="transmembrane region" description="Helical" evidence="9">
    <location>
        <begin position="49"/>
        <end position="69"/>
    </location>
</feature>
<dbReference type="OrthoDB" id="9783652at2"/>
<evidence type="ECO:0000313" key="11">
    <source>
        <dbReference type="Proteomes" id="UP000008229"/>
    </source>
</evidence>
<proteinExistence type="predicted"/>
<dbReference type="GO" id="GO:0016780">
    <property type="term" value="F:phosphotransferase activity, for other substituted phosphate groups"/>
    <property type="evidence" value="ECO:0007669"/>
    <property type="project" value="InterPro"/>
</dbReference>
<evidence type="ECO:0000256" key="6">
    <source>
        <dbReference type="ARBA" id="ARBA00023136"/>
    </source>
</evidence>
<gene>
    <name evidence="10" type="ordered locus">Cwoe_4628</name>
</gene>
<dbReference type="InterPro" id="IPR018480">
    <property type="entry name" value="PNAcMuramoyl-5peptid_Trfase_CS"/>
</dbReference>
<protein>
    <submittedName>
        <fullName evidence="10">Glycosyl transferase, family 4, conserved region</fullName>
    </submittedName>
</protein>
<dbReference type="PANTHER" id="PTHR22926">
    <property type="entry name" value="PHOSPHO-N-ACETYLMURAMOYL-PENTAPEPTIDE-TRANSFERASE"/>
    <property type="match status" value="1"/>
</dbReference>
<evidence type="ECO:0000256" key="1">
    <source>
        <dbReference type="ARBA" id="ARBA00004651"/>
    </source>
</evidence>
<dbReference type="RefSeq" id="WP_012936092.1">
    <property type="nucleotide sequence ID" value="NC_013739.1"/>
</dbReference>
<feature type="transmembrane region" description="Helical" evidence="9">
    <location>
        <begin position="6"/>
        <end position="28"/>
    </location>
</feature>
<evidence type="ECO:0000256" key="8">
    <source>
        <dbReference type="SAM" id="MobiDB-lite"/>
    </source>
</evidence>
<keyword evidence="11" id="KW-1185">Reference proteome</keyword>
<dbReference type="Pfam" id="PF00953">
    <property type="entry name" value="Glycos_transf_4"/>
    <property type="match status" value="1"/>
</dbReference>
<feature type="transmembrane region" description="Helical" evidence="9">
    <location>
        <begin position="321"/>
        <end position="347"/>
    </location>
</feature>
<feature type="binding site" evidence="7">
    <location>
        <position position="151"/>
    </location>
    <ligand>
        <name>Mg(2+)</name>
        <dbReference type="ChEBI" id="CHEBI:18420"/>
    </ligand>
</feature>
<keyword evidence="6 9" id="KW-0472">Membrane</keyword>
<reference evidence="11" key="2">
    <citation type="submission" date="2010-01" db="EMBL/GenBank/DDBJ databases">
        <title>The complete genome of Conexibacter woesei DSM 14684.</title>
        <authorList>
            <consortium name="US DOE Joint Genome Institute (JGI-PGF)"/>
            <person name="Lucas S."/>
            <person name="Copeland A."/>
            <person name="Lapidus A."/>
            <person name="Glavina del Rio T."/>
            <person name="Dalin E."/>
            <person name="Tice H."/>
            <person name="Bruce D."/>
            <person name="Goodwin L."/>
            <person name="Pitluck S."/>
            <person name="Kyrpides N."/>
            <person name="Mavromatis K."/>
            <person name="Ivanova N."/>
            <person name="Mikhailova N."/>
            <person name="Chertkov O."/>
            <person name="Brettin T."/>
            <person name="Detter J.C."/>
            <person name="Han C."/>
            <person name="Larimer F."/>
            <person name="Land M."/>
            <person name="Hauser L."/>
            <person name="Markowitz V."/>
            <person name="Cheng J.-F."/>
            <person name="Hugenholtz P."/>
            <person name="Woyke T."/>
            <person name="Wu D."/>
            <person name="Pukall R."/>
            <person name="Steenblock K."/>
            <person name="Schneider S."/>
            <person name="Klenk H.-P."/>
            <person name="Eisen J.A."/>
        </authorList>
    </citation>
    <scope>NUCLEOTIDE SEQUENCE [LARGE SCALE GENOMIC DNA]</scope>
    <source>
        <strain evidence="11">DSM 14684 / CIP 108061 / JCM 11494 / NBRC 100937 / ID131577</strain>
    </source>
</reference>
<dbReference type="KEGG" id="cwo:Cwoe_4628"/>
<keyword evidence="7" id="KW-0460">Magnesium</keyword>
<dbReference type="CDD" id="cd06853">
    <property type="entry name" value="GT_WecA_like"/>
    <property type="match status" value="1"/>
</dbReference>
<comment type="subcellular location">
    <subcellularLocation>
        <location evidence="1">Cell membrane</location>
        <topology evidence="1">Multi-pass membrane protein</topology>
    </subcellularLocation>
</comment>
<keyword evidence="7" id="KW-0479">Metal-binding</keyword>
<dbReference type="GO" id="GO:0044038">
    <property type="term" value="P:cell wall macromolecule biosynthetic process"/>
    <property type="evidence" value="ECO:0007669"/>
    <property type="project" value="TreeGrafter"/>
</dbReference>
<evidence type="ECO:0000256" key="3">
    <source>
        <dbReference type="ARBA" id="ARBA00022679"/>
    </source>
</evidence>
<sequence>MSELDAVYAFLVALAVAAVTTPFVARLATRIGAVDEPRERGLAARATPLLGGLAILAGVLVASAIWLPITDETRGILLGAALIAAVGAIDDVIDLPPQWKLLGQVVAAIIPVAAGVKVENVTLPFLGAIEFHEIGGVLTVIGLVGLMNVVNFSDGVDGLAAGVCAISAVAFSIIAFDLGRTGASVLAAIVAGAALGFLIHNFHPASIFMGDCGALLLGFLLGCVAVQGSLKTNALIALVGPLAILAVPFLDTGFVIARRLKYRRAPWSADAQHFHHRLARVGFSQRRTVLYLYAWTVMLAGLAVAMRFIPYTDNHGSFNLGWSALLAALALLVAGASIYLVMVLEILKLKRLRAWQMRRADPTTTEHEIDVQVESELETGEFGAIGGEPPPPSGPSADAAGVQRGAP</sequence>
<feature type="region of interest" description="Disordered" evidence="8">
    <location>
        <begin position="380"/>
        <end position="407"/>
    </location>
</feature>